<proteinExistence type="predicted"/>
<accession>A0A3N0BQ43</accession>
<protein>
    <submittedName>
        <fullName evidence="3">Response regulator</fullName>
    </submittedName>
</protein>
<feature type="domain" description="Response regulatory" evidence="2">
    <location>
        <begin position="23"/>
        <end position="146"/>
    </location>
</feature>
<dbReference type="InterPro" id="IPR001789">
    <property type="entry name" value="Sig_transdc_resp-reg_receiver"/>
</dbReference>
<dbReference type="OrthoDB" id="1121174at2"/>
<dbReference type="PANTHER" id="PTHR44520:SF2">
    <property type="entry name" value="RESPONSE REGULATOR RCP1"/>
    <property type="match status" value="1"/>
</dbReference>
<dbReference type="Pfam" id="PF00072">
    <property type="entry name" value="Response_reg"/>
    <property type="match status" value="1"/>
</dbReference>
<dbReference type="SUPFAM" id="SSF52172">
    <property type="entry name" value="CheY-like"/>
    <property type="match status" value="1"/>
</dbReference>
<reference evidence="3 4" key="1">
    <citation type="submission" date="2018-10" db="EMBL/GenBank/DDBJ databases">
        <title>Genome sequencing of Pedobacter jejuensis TNB23.</title>
        <authorList>
            <person name="Cho Y.-J."/>
            <person name="Cho A."/>
            <person name="Kim O.-S."/>
        </authorList>
    </citation>
    <scope>NUCLEOTIDE SEQUENCE [LARGE SCALE GENOMIC DNA]</scope>
    <source>
        <strain evidence="3 4">TNB23</strain>
    </source>
</reference>
<dbReference type="PROSITE" id="PS50110">
    <property type="entry name" value="RESPONSE_REGULATORY"/>
    <property type="match status" value="1"/>
</dbReference>
<dbReference type="AlphaFoldDB" id="A0A3N0BQ43"/>
<organism evidence="3 4">
    <name type="scientific">Pedobacter jejuensis</name>
    <dbReference type="NCBI Taxonomy" id="1268550"/>
    <lineage>
        <taxon>Bacteria</taxon>
        <taxon>Pseudomonadati</taxon>
        <taxon>Bacteroidota</taxon>
        <taxon>Sphingobacteriia</taxon>
        <taxon>Sphingobacteriales</taxon>
        <taxon>Sphingobacteriaceae</taxon>
        <taxon>Pedobacter</taxon>
    </lineage>
</organism>
<dbReference type="Gene3D" id="3.40.50.2300">
    <property type="match status" value="1"/>
</dbReference>
<sequence>MFLYYIPRTFRKSLPSALTMKHKILIVDDDDIALFLHSTLLIDCGAIYEPETFNSASAAISYLEEPVSRDNQYLIFLDINMPEMNGWGFLEKLKGHPLQNNIQVVMVTSSTESSEKKKALDIRLVKDFLIKPLKEQDLYDLQAVQNIDSFFNKGDNLA</sequence>
<dbReference type="EMBL" id="RBEE01000042">
    <property type="protein sequence ID" value="RNL51168.1"/>
    <property type="molecule type" value="Genomic_DNA"/>
</dbReference>
<comment type="caution">
    <text evidence="3">The sequence shown here is derived from an EMBL/GenBank/DDBJ whole genome shotgun (WGS) entry which is preliminary data.</text>
</comment>
<name>A0A3N0BQ43_9SPHI</name>
<dbReference type="GO" id="GO:0000160">
    <property type="term" value="P:phosphorelay signal transduction system"/>
    <property type="evidence" value="ECO:0007669"/>
    <property type="project" value="InterPro"/>
</dbReference>
<evidence type="ECO:0000259" key="2">
    <source>
        <dbReference type="PROSITE" id="PS50110"/>
    </source>
</evidence>
<evidence type="ECO:0000313" key="4">
    <source>
        <dbReference type="Proteomes" id="UP000274046"/>
    </source>
</evidence>
<evidence type="ECO:0000313" key="3">
    <source>
        <dbReference type="EMBL" id="RNL51168.1"/>
    </source>
</evidence>
<dbReference type="Proteomes" id="UP000274046">
    <property type="component" value="Unassembled WGS sequence"/>
</dbReference>
<keyword evidence="1" id="KW-0597">Phosphoprotein</keyword>
<dbReference type="InterPro" id="IPR011006">
    <property type="entry name" value="CheY-like_superfamily"/>
</dbReference>
<keyword evidence="4" id="KW-1185">Reference proteome</keyword>
<dbReference type="SMART" id="SM00448">
    <property type="entry name" value="REC"/>
    <property type="match status" value="1"/>
</dbReference>
<evidence type="ECO:0000256" key="1">
    <source>
        <dbReference type="PROSITE-ProRule" id="PRU00169"/>
    </source>
</evidence>
<dbReference type="PANTHER" id="PTHR44520">
    <property type="entry name" value="RESPONSE REGULATOR RCP1-RELATED"/>
    <property type="match status" value="1"/>
</dbReference>
<dbReference type="InterPro" id="IPR052893">
    <property type="entry name" value="TCS_response_regulator"/>
</dbReference>
<feature type="modified residue" description="4-aspartylphosphate" evidence="1">
    <location>
        <position position="78"/>
    </location>
</feature>
<gene>
    <name evidence="3" type="ORF">D7004_15725</name>
</gene>